<keyword evidence="1 3" id="KW-0378">Hydrolase</keyword>
<proteinExistence type="predicted"/>
<accession>A0A379JG83</accession>
<gene>
    <name evidence="3" type="primary">mlhB_6</name>
    <name evidence="3" type="ORF">NCTC1934_04856</name>
</gene>
<dbReference type="InterPro" id="IPR050300">
    <property type="entry name" value="GDXG_lipolytic_enzyme"/>
</dbReference>
<dbReference type="EMBL" id="UGRY01000003">
    <property type="protein sequence ID" value="SUD47542.1"/>
    <property type="molecule type" value="Genomic_DNA"/>
</dbReference>
<reference evidence="3 4" key="1">
    <citation type="submission" date="2018-06" db="EMBL/GenBank/DDBJ databases">
        <authorList>
            <consortium name="Pathogen Informatics"/>
            <person name="Doyle S."/>
        </authorList>
    </citation>
    <scope>NUCLEOTIDE SEQUENCE [LARGE SCALE GENOMIC DNA]</scope>
    <source>
        <strain evidence="3 4">NCTC1934</strain>
    </source>
</reference>
<dbReference type="STRING" id="1406858.GCA_000710895_00496"/>
<evidence type="ECO:0000259" key="2">
    <source>
        <dbReference type="Pfam" id="PF07859"/>
    </source>
</evidence>
<dbReference type="Gene3D" id="3.40.50.1820">
    <property type="entry name" value="alpha/beta hydrolase"/>
    <property type="match status" value="1"/>
</dbReference>
<protein>
    <submittedName>
        <fullName evidence="3">Monoterpene epsilon-lactone hydrolase</fullName>
        <ecNumber evidence="3">3.1.1.83</ecNumber>
    </submittedName>
</protein>
<dbReference type="AlphaFoldDB" id="A0A379JG83"/>
<dbReference type="EC" id="3.1.1.83" evidence="3"/>
<dbReference type="SUPFAM" id="SSF53474">
    <property type="entry name" value="alpha/beta-Hydrolases"/>
    <property type="match status" value="1"/>
</dbReference>
<organism evidence="3 4">
    <name type="scientific">Nocardia otitidiscaviarum</name>
    <dbReference type="NCBI Taxonomy" id="1823"/>
    <lineage>
        <taxon>Bacteria</taxon>
        <taxon>Bacillati</taxon>
        <taxon>Actinomycetota</taxon>
        <taxon>Actinomycetes</taxon>
        <taxon>Mycobacteriales</taxon>
        <taxon>Nocardiaceae</taxon>
        <taxon>Nocardia</taxon>
    </lineage>
</organism>
<dbReference type="RefSeq" id="WP_051037040.1">
    <property type="nucleotide sequence ID" value="NZ_UGRY01000003.1"/>
</dbReference>
<dbReference type="InterPro" id="IPR029058">
    <property type="entry name" value="AB_hydrolase_fold"/>
</dbReference>
<dbReference type="Proteomes" id="UP000255467">
    <property type="component" value="Unassembled WGS sequence"/>
</dbReference>
<dbReference type="Pfam" id="PF07859">
    <property type="entry name" value="Abhydrolase_3"/>
    <property type="match status" value="1"/>
</dbReference>
<sequence length="312" mass="33809">MTTDPHAKPSWRTRAVTALLRAGGQRKLLATPEGVHAEIAKRDRRDTEVRPPASLRKRATVTREDLDGWPVYRITPNDVTTDVAVVFLHGGGFFREIVGAHWAFAARLAAAVPAECVVPIYPLVPHGRAAEMVPTTAAILARTIERRGTGSTVVMGNSAGGGLALAAAQTLRDRGGPQPSRLVLISPWLDMTMSDPAQAEIEPTDPLHLRPGLVEIGRRYADRLAPEDPRVSPLFGRLEGLPPITAFAGTREIFVTDTRTLARRAADAHVPIDYHEAPNLPHNYALFPAPEGRAAREIMVDACRAPLSAGRR</sequence>
<evidence type="ECO:0000313" key="3">
    <source>
        <dbReference type="EMBL" id="SUD47542.1"/>
    </source>
</evidence>
<dbReference type="GO" id="GO:0016787">
    <property type="term" value="F:hydrolase activity"/>
    <property type="evidence" value="ECO:0007669"/>
    <property type="project" value="UniProtKB-KW"/>
</dbReference>
<dbReference type="InterPro" id="IPR013094">
    <property type="entry name" value="AB_hydrolase_3"/>
</dbReference>
<dbReference type="PANTHER" id="PTHR48081">
    <property type="entry name" value="AB HYDROLASE SUPERFAMILY PROTEIN C4A8.06C"/>
    <property type="match status" value="1"/>
</dbReference>
<dbReference type="PANTHER" id="PTHR48081:SF8">
    <property type="entry name" value="ALPHA_BETA HYDROLASE FOLD-3 DOMAIN-CONTAINING PROTEIN-RELATED"/>
    <property type="match status" value="1"/>
</dbReference>
<name>A0A379JG83_9NOCA</name>
<dbReference type="OrthoDB" id="9803828at2"/>
<keyword evidence="4" id="KW-1185">Reference proteome</keyword>
<evidence type="ECO:0000256" key="1">
    <source>
        <dbReference type="ARBA" id="ARBA00022801"/>
    </source>
</evidence>
<feature type="domain" description="Alpha/beta hydrolase fold-3" evidence="2">
    <location>
        <begin position="85"/>
        <end position="285"/>
    </location>
</feature>
<evidence type="ECO:0000313" key="4">
    <source>
        <dbReference type="Proteomes" id="UP000255467"/>
    </source>
</evidence>